<dbReference type="AlphaFoldDB" id="A0A0F9G1J8"/>
<keyword evidence="4" id="KW-0411">Iron-sulfur</keyword>
<dbReference type="Gene3D" id="2.40.40.20">
    <property type="match status" value="1"/>
</dbReference>
<keyword evidence="5" id="KW-0479">Metal-binding</keyword>
<evidence type="ECO:0000256" key="2">
    <source>
        <dbReference type="ARBA" id="ARBA00004196"/>
    </source>
</evidence>
<dbReference type="PROSITE" id="PS00932">
    <property type="entry name" value="MOLYBDOPTERIN_PROK_3"/>
    <property type="match status" value="1"/>
</dbReference>
<protein>
    <recommendedName>
        <fullName evidence="7">Molybdopterin dinucleotide-binding domain-containing protein</fullName>
    </recommendedName>
</protein>
<proteinExistence type="inferred from homology"/>
<comment type="caution">
    <text evidence="8">The sequence shown here is derived from an EMBL/GenBank/DDBJ whole genome shotgun (WGS) entry which is preliminary data.</text>
</comment>
<dbReference type="SUPFAM" id="SSF50692">
    <property type="entry name" value="ADC-like"/>
    <property type="match status" value="1"/>
</dbReference>
<keyword evidence="4" id="KW-0408">Iron</keyword>
<reference evidence="8" key="1">
    <citation type="journal article" date="2015" name="Nature">
        <title>Complex archaea that bridge the gap between prokaryotes and eukaryotes.</title>
        <authorList>
            <person name="Spang A."/>
            <person name="Saw J.H."/>
            <person name="Jorgensen S.L."/>
            <person name="Zaremba-Niedzwiedzka K."/>
            <person name="Martijn J."/>
            <person name="Lind A.E."/>
            <person name="van Eijk R."/>
            <person name="Schleper C."/>
            <person name="Guy L."/>
            <person name="Ettema T.J."/>
        </authorList>
    </citation>
    <scope>NUCLEOTIDE SEQUENCE</scope>
</reference>
<dbReference type="EMBL" id="LAZR01030228">
    <property type="protein sequence ID" value="KKL57247.1"/>
    <property type="molecule type" value="Genomic_DNA"/>
</dbReference>
<organism evidence="8">
    <name type="scientific">marine sediment metagenome</name>
    <dbReference type="NCBI Taxonomy" id="412755"/>
    <lineage>
        <taxon>unclassified sequences</taxon>
        <taxon>metagenomes</taxon>
        <taxon>ecological metagenomes</taxon>
    </lineage>
</organism>
<dbReference type="GO" id="GO:0030151">
    <property type="term" value="F:molybdenum ion binding"/>
    <property type="evidence" value="ECO:0007669"/>
    <property type="project" value="TreeGrafter"/>
</dbReference>
<dbReference type="GO" id="GO:0030313">
    <property type="term" value="C:cell envelope"/>
    <property type="evidence" value="ECO:0007669"/>
    <property type="project" value="UniProtKB-SubCell"/>
</dbReference>
<dbReference type="GO" id="GO:0009055">
    <property type="term" value="F:electron transfer activity"/>
    <property type="evidence" value="ECO:0007669"/>
    <property type="project" value="TreeGrafter"/>
</dbReference>
<evidence type="ECO:0000259" key="7">
    <source>
        <dbReference type="Pfam" id="PF01568"/>
    </source>
</evidence>
<evidence type="ECO:0000256" key="4">
    <source>
        <dbReference type="ARBA" id="ARBA00022485"/>
    </source>
</evidence>
<keyword evidence="4" id="KW-0004">4Fe-4S</keyword>
<dbReference type="GO" id="GO:0043546">
    <property type="term" value="F:molybdopterin cofactor binding"/>
    <property type="evidence" value="ECO:0007669"/>
    <property type="project" value="InterPro"/>
</dbReference>
<accession>A0A0F9G1J8</accession>
<name>A0A0F9G1J8_9ZZZZ</name>
<feature type="domain" description="Molybdopterin dinucleotide-binding" evidence="7">
    <location>
        <begin position="22"/>
        <end position="71"/>
    </location>
</feature>
<dbReference type="InterPro" id="IPR009010">
    <property type="entry name" value="Asp_de-COase-like_dom_sf"/>
</dbReference>
<gene>
    <name evidence="8" type="ORF">LCGC14_2237300</name>
</gene>
<comment type="subcellular location">
    <subcellularLocation>
        <location evidence="2">Cell envelope</location>
    </subcellularLocation>
</comment>
<dbReference type="GO" id="GO:0016491">
    <property type="term" value="F:oxidoreductase activity"/>
    <property type="evidence" value="ECO:0007669"/>
    <property type="project" value="UniProtKB-KW"/>
</dbReference>
<dbReference type="PANTHER" id="PTHR43598:SF1">
    <property type="entry name" value="FORMATE DEHYDROGENASE-O MAJOR SUBUNIT"/>
    <property type="match status" value="1"/>
</dbReference>
<sequence>IIDAQKLGQFPAHLAEVLGLEMQPQNFCEMSRELAKLLGINNGDKVKVSSARGEVFGIAIVTNRFKPFTIMDKEVHQVGLPWCFGWQYPEDGSGFDSSNLLTPNIGDANTMIPETKAFMVNVQKA</sequence>
<dbReference type="Pfam" id="PF01568">
    <property type="entry name" value="Molydop_binding"/>
    <property type="match status" value="1"/>
</dbReference>
<evidence type="ECO:0000256" key="3">
    <source>
        <dbReference type="ARBA" id="ARBA00010312"/>
    </source>
</evidence>
<dbReference type="InterPro" id="IPR006655">
    <property type="entry name" value="Mopterin_OxRdtase_prok_CS"/>
</dbReference>
<comment type="similarity">
    <text evidence="3">Belongs to the prokaryotic molybdopterin-containing oxidoreductase family.</text>
</comment>
<evidence type="ECO:0000313" key="8">
    <source>
        <dbReference type="EMBL" id="KKL57247.1"/>
    </source>
</evidence>
<keyword evidence="6" id="KW-0560">Oxidoreductase</keyword>
<dbReference type="GO" id="GO:0051539">
    <property type="term" value="F:4 iron, 4 sulfur cluster binding"/>
    <property type="evidence" value="ECO:0007669"/>
    <property type="project" value="UniProtKB-KW"/>
</dbReference>
<evidence type="ECO:0000256" key="5">
    <source>
        <dbReference type="ARBA" id="ARBA00022723"/>
    </source>
</evidence>
<dbReference type="InterPro" id="IPR006657">
    <property type="entry name" value="MoPterin_dinucl-bd_dom"/>
</dbReference>
<evidence type="ECO:0000256" key="1">
    <source>
        <dbReference type="ARBA" id="ARBA00001966"/>
    </source>
</evidence>
<comment type="cofactor">
    <cofactor evidence="1">
        <name>[4Fe-4S] cluster</name>
        <dbReference type="ChEBI" id="CHEBI:49883"/>
    </cofactor>
</comment>
<feature type="non-terminal residue" evidence="8">
    <location>
        <position position="1"/>
    </location>
</feature>
<dbReference type="PANTHER" id="PTHR43598">
    <property type="entry name" value="TUNGSTEN-CONTAINING FORMYLMETHANOFURAN DEHYDROGENASE 2 SUBUNIT B"/>
    <property type="match status" value="1"/>
</dbReference>
<dbReference type="GO" id="GO:0009061">
    <property type="term" value="P:anaerobic respiration"/>
    <property type="evidence" value="ECO:0007669"/>
    <property type="project" value="TreeGrafter"/>
</dbReference>
<evidence type="ECO:0000256" key="6">
    <source>
        <dbReference type="ARBA" id="ARBA00023002"/>
    </source>
</evidence>